<evidence type="ECO:0000313" key="3">
    <source>
        <dbReference type="Proteomes" id="UP000002630"/>
    </source>
</evidence>
<dbReference type="Proteomes" id="UP000002630">
    <property type="component" value="Linkage Group LG16"/>
</dbReference>
<evidence type="ECO:0000313" key="2">
    <source>
        <dbReference type="EMBL" id="CBN80372.1"/>
    </source>
</evidence>
<keyword evidence="3" id="KW-1185">Reference proteome</keyword>
<reference evidence="2 3" key="1">
    <citation type="journal article" date="2010" name="Nature">
        <title>The Ectocarpus genome and the independent evolution of multicellularity in brown algae.</title>
        <authorList>
            <person name="Cock J.M."/>
            <person name="Sterck L."/>
            <person name="Rouze P."/>
            <person name="Scornet D."/>
            <person name="Allen A.E."/>
            <person name="Amoutzias G."/>
            <person name="Anthouard V."/>
            <person name="Artiguenave F."/>
            <person name="Aury J.M."/>
            <person name="Badger J.H."/>
            <person name="Beszteri B."/>
            <person name="Billiau K."/>
            <person name="Bonnet E."/>
            <person name="Bothwell J.H."/>
            <person name="Bowler C."/>
            <person name="Boyen C."/>
            <person name="Brownlee C."/>
            <person name="Carrano C.J."/>
            <person name="Charrier B."/>
            <person name="Cho G.Y."/>
            <person name="Coelho S.M."/>
            <person name="Collen J."/>
            <person name="Corre E."/>
            <person name="Da Silva C."/>
            <person name="Delage L."/>
            <person name="Delaroque N."/>
            <person name="Dittami S.M."/>
            <person name="Doulbeau S."/>
            <person name="Elias M."/>
            <person name="Farnham G."/>
            <person name="Gachon C.M."/>
            <person name="Gschloessl B."/>
            <person name="Heesch S."/>
            <person name="Jabbari K."/>
            <person name="Jubin C."/>
            <person name="Kawai H."/>
            <person name="Kimura K."/>
            <person name="Kloareg B."/>
            <person name="Kupper F.C."/>
            <person name="Lang D."/>
            <person name="Le Bail A."/>
            <person name="Leblanc C."/>
            <person name="Lerouge P."/>
            <person name="Lohr M."/>
            <person name="Lopez P.J."/>
            <person name="Martens C."/>
            <person name="Maumus F."/>
            <person name="Michel G."/>
            <person name="Miranda-Saavedra D."/>
            <person name="Morales J."/>
            <person name="Moreau H."/>
            <person name="Motomura T."/>
            <person name="Nagasato C."/>
            <person name="Napoli C.A."/>
            <person name="Nelson D.R."/>
            <person name="Nyvall-Collen P."/>
            <person name="Peters A.F."/>
            <person name="Pommier C."/>
            <person name="Potin P."/>
            <person name="Poulain J."/>
            <person name="Quesneville H."/>
            <person name="Read B."/>
            <person name="Rensing S.A."/>
            <person name="Ritter A."/>
            <person name="Rousvoal S."/>
            <person name="Samanta M."/>
            <person name="Samson G."/>
            <person name="Schroeder D.C."/>
            <person name="Segurens B."/>
            <person name="Strittmatter M."/>
            <person name="Tonon T."/>
            <person name="Tregear J.W."/>
            <person name="Valentin K."/>
            <person name="von Dassow P."/>
            <person name="Yamagishi T."/>
            <person name="Van de Peer Y."/>
            <person name="Wincker P."/>
        </authorList>
    </citation>
    <scope>NUCLEOTIDE SEQUENCE [LARGE SCALE GENOMIC DNA]</scope>
    <source>
        <strain evidence="3">Ec32 / CCAP1310/4</strain>
    </source>
</reference>
<name>D8LPA1_ECTSI</name>
<dbReference type="EMBL" id="FN649741">
    <property type="protein sequence ID" value="CBN80372.1"/>
    <property type="molecule type" value="Genomic_DNA"/>
</dbReference>
<gene>
    <name evidence="2" type="ORF">Esi_0052_0105</name>
</gene>
<sequence length="147" mass="16554">MAPATKNKKSAGVSRSYTVLRKSTLDPKKKVSSQGTSRTTTKTGAHLAARVALRKRTRPSRIYLYRKKKIVTFSIKYTKNKDGKVKASAKQIRSVTAKRKKTSSTKKSTKKKRKTTKRKTTRRTTTKRGTPTAAAIKKKILRLSQML</sequence>
<protein>
    <submittedName>
        <fullName evidence="2">EsV-1-69</fullName>
    </submittedName>
</protein>
<feature type="compositionally biased region" description="Basic residues" evidence="1">
    <location>
        <begin position="96"/>
        <end position="126"/>
    </location>
</feature>
<dbReference type="AlphaFoldDB" id="D8LPA1"/>
<accession>D8LPA1</accession>
<feature type="region of interest" description="Disordered" evidence="1">
    <location>
        <begin position="1"/>
        <end position="55"/>
    </location>
</feature>
<organism evidence="2 3">
    <name type="scientific">Ectocarpus siliculosus</name>
    <name type="common">Brown alga</name>
    <name type="synonym">Conferva siliculosa</name>
    <dbReference type="NCBI Taxonomy" id="2880"/>
    <lineage>
        <taxon>Eukaryota</taxon>
        <taxon>Sar</taxon>
        <taxon>Stramenopiles</taxon>
        <taxon>Ochrophyta</taxon>
        <taxon>PX clade</taxon>
        <taxon>Phaeophyceae</taxon>
        <taxon>Ectocarpales</taxon>
        <taxon>Ectocarpaceae</taxon>
        <taxon>Ectocarpus</taxon>
    </lineage>
</organism>
<feature type="compositionally biased region" description="Polar residues" evidence="1">
    <location>
        <begin position="32"/>
        <end position="43"/>
    </location>
</feature>
<proteinExistence type="predicted"/>
<dbReference type="InParanoid" id="D8LPA1"/>
<feature type="region of interest" description="Disordered" evidence="1">
    <location>
        <begin position="81"/>
        <end position="137"/>
    </location>
</feature>
<evidence type="ECO:0000256" key="1">
    <source>
        <dbReference type="SAM" id="MobiDB-lite"/>
    </source>
</evidence>
<dbReference type="EMBL" id="FN648730">
    <property type="protein sequence ID" value="CBN80372.1"/>
    <property type="molecule type" value="Genomic_DNA"/>
</dbReference>